<comment type="caution">
    <text evidence="4">The sequence shown here is derived from an EMBL/GenBank/DDBJ whole genome shotgun (WGS) entry which is preliminary data.</text>
</comment>
<reference evidence="4" key="1">
    <citation type="submission" date="2021-04" db="EMBL/GenBank/DDBJ databases">
        <authorList>
            <consortium name="Molecular Ecology Group"/>
        </authorList>
    </citation>
    <scope>NUCLEOTIDE SEQUENCE</scope>
</reference>
<dbReference type="InterPro" id="IPR050923">
    <property type="entry name" value="Cell_Proc_Reg/RNA_Proc"/>
</dbReference>
<dbReference type="CDD" id="cd19856">
    <property type="entry name" value="DSRM_Kanadaptin"/>
    <property type="match status" value="1"/>
</dbReference>
<sequence length="738" mass="82938">MDAASIESTEMSTEADASHVMDDSAANSEDGTETKSAQDAFGGTDFQLNTTHDEHTENEFKSPIIIPLSLLTSTSKKKHEISEKEEEVVQQSSKYTSSDANAEFDNKYINSEALENKDTEVLANKSSVSYEEPEWSGKPEGEYSFDVLKNGSIIDTVSLKTRSFYVFGRLPSCDVTLEHPSLSRYHAVLQYNCISTPSREKGWYVYDLDSTHGTWVNKKKISPKVYHRLRVGHIVKFGGSSRLHILQGPAEDIEDESELTVTELKEQREKLQKETELLRQIEVQEKLQRQEAEQKLLEDRGCGWGIDEDAEEVGEENPYATLVPENESLYIDDPKKALKGFYEREGCDLPDYQFTDGGIGKHKCRLELPVDGPNGEELVAEAVVTGKKKDAVVACALEACRILDRLGLLRASSHESRKRKQKKWEDDDFYDSDEDTFLDRTGTIEKKRFIRMKNAGKSEPETYESLLEKYNTVAKQIEEIEGKLQKAKEEADARASEEMDELEAYMVSIKAGAMDTKTRIQLKGELLRLRAEEQRLRRLVNIAKPASLPPLKPSISQTSPNPTPTADSLSRKLHAQQKQQKKPTLVKIPSRVPVQPVSFEEVEEEEEEEEEEDDTKEAKCDQQKPVKPQSHLPAPKTDESLNSSGKLKPTAQSASTFKGPSRPPSEETDTRHGRNSKPPHHLSTAAVLNALEKKQSAQKGKPVTDSKFEPADPDYAMWLPPEEQSGDGRTSLNDKLGY</sequence>
<name>A0A8S3ZJI5_9EUPU</name>
<evidence type="ECO:0000256" key="1">
    <source>
        <dbReference type="SAM" id="Coils"/>
    </source>
</evidence>
<feature type="region of interest" description="Disordered" evidence="2">
    <location>
        <begin position="546"/>
        <end position="738"/>
    </location>
</feature>
<evidence type="ECO:0000313" key="5">
    <source>
        <dbReference type="Proteomes" id="UP000678393"/>
    </source>
</evidence>
<organism evidence="4 5">
    <name type="scientific">Candidula unifasciata</name>
    <dbReference type="NCBI Taxonomy" id="100452"/>
    <lineage>
        <taxon>Eukaryota</taxon>
        <taxon>Metazoa</taxon>
        <taxon>Spiralia</taxon>
        <taxon>Lophotrochozoa</taxon>
        <taxon>Mollusca</taxon>
        <taxon>Gastropoda</taxon>
        <taxon>Heterobranchia</taxon>
        <taxon>Euthyneura</taxon>
        <taxon>Panpulmonata</taxon>
        <taxon>Eupulmonata</taxon>
        <taxon>Stylommatophora</taxon>
        <taxon>Helicina</taxon>
        <taxon>Helicoidea</taxon>
        <taxon>Geomitridae</taxon>
        <taxon>Candidula</taxon>
    </lineage>
</organism>
<dbReference type="AlphaFoldDB" id="A0A8S3ZJI5"/>
<keyword evidence="5" id="KW-1185">Reference proteome</keyword>
<feature type="compositionally biased region" description="Polar residues" evidence="2">
    <location>
        <begin position="554"/>
        <end position="568"/>
    </location>
</feature>
<dbReference type="OrthoDB" id="433755at2759"/>
<feature type="domain" description="FHA" evidence="3">
    <location>
        <begin position="165"/>
        <end position="221"/>
    </location>
</feature>
<feature type="compositionally biased region" description="Acidic residues" evidence="2">
    <location>
        <begin position="600"/>
        <end position="615"/>
    </location>
</feature>
<dbReference type="SMART" id="SM00240">
    <property type="entry name" value="FHA"/>
    <property type="match status" value="1"/>
</dbReference>
<evidence type="ECO:0000313" key="4">
    <source>
        <dbReference type="EMBL" id="CAG5127386.1"/>
    </source>
</evidence>
<gene>
    <name evidence="4" type="ORF">CUNI_LOCUS12944</name>
</gene>
<proteinExistence type="predicted"/>
<dbReference type="Proteomes" id="UP000678393">
    <property type="component" value="Unassembled WGS sequence"/>
</dbReference>
<feature type="coiled-coil region" evidence="1">
    <location>
        <begin position="463"/>
        <end position="497"/>
    </location>
</feature>
<feature type="region of interest" description="Disordered" evidence="2">
    <location>
        <begin position="1"/>
        <end position="60"/>
    </location>
</feature>
<dbReference type="Gene3D" id="2.60.200.20">
    <property type="match status" value="1"/>
</dbReference>
<dbReference type="PANTHER" id="PTHR23308">
    <property type="entry name" value="NUCLEAR INHIBITOR OF PROTEIN PHOSPHATASE-1"/>
    <property type="match status" value="1"/>
</dbReference>
<dbReference type="InterPro" id="IPR008984">
    <property type="entry name" value="SMAD_FHA_dom_sf"/>
</dbReference>
<feature type="compositionally biased region" description="Basic and acidic residues" evidence="2">
    <location>
        <begin position="51"/>
        <end position="60"/>
    </location>
</feature>
<protein>
    <recommendedName>
        <fullName evidence="3">FHA domain-containing protein</fullName>
    </recommendedName>
</protein>
<dbReference type="CDD" id="cd22677">
    <property type="entry name" value="FHA_Kanadaptin"/>
    <property type="match status" value="1"/>
</dbReference>
<feature type="compositionally biased region" description="Polar residues" evidence="2">
    <location>
        <begin position="727"/>
        <end position="738"/>
    </location>
</feature>
<feature type="compositionally biased region" description="Polar residues" evidence="2">
    <location>
        <begin position="640"/>
        <end position="658"/>
    </location>
</feature>
<feature type="compositionally biased region" description="Basic residues" evidence="2">
    <location>
        <begin position="571"/>
        <end position="581"/>
    </location>
</feature>
<dbReference type="FunFam" id="2.60.200.20:FF:000054">
    <property type="entry name" value="Putative coiled-coil proteincoiled-coil protein"/>
    <property type="match status" value="1"/>
</dbReference>
<evidence type="ECO:0000256" key="2">
    <source>
        <dbReference type="SAM" id="MobiDB-lite"/>
    </source>
</evidence>
<dbReference type="Pfam" id="PF00498">
    <property type="entry name" value="FHA"/>
    <property type="match status" value="1"/>
</dbReference>
<feature type="coiled-coil region" evidence="1">
    <location>
        <begin position="250"/>
        <end position="300"/>
    </location>
</feature>
<dbReference type="InterPro" id="IPR000253">
    <property type="entry name" value="FHA_dom"/>
</dbReference>
<evidence type="ECO:0000259" key="3">
    <source>
        <dbReference type="PROSITE" id="PS50006"/>
    </source>
</evidence>
<keyword evidence="1" id="KW-0175">Coiled coil</keyword>
<feature type="compositionally biased region" description="Polar residues" evidence="2">
    <location>
        <begin position="1"/>
        <end position="12"/>
    </location>
</feature>
<dbReference type="SUPFAM" id="SSF49879">
    <property type="entry name" value="SMAD/FHA domain"/>
    <property type="match status" value="1"/>
</dbReference>
<dbReference type="EMBL" id="CAJHNH020002668">
    <property type="protein sequence ID" value="CAG5127386.1"/>
    <property type="molecule type" value="Genomic_DNA"/>
</dbReference>
<accession>A0A8S3ZJI5</accession>
<feature type="compositionally biased region" description="Polar residues" evidence="2">
    <location>
        <begin position="25"/>
        <end position="37"/>
    </location>
</feature>
<dbReference type="PROSITE" id="PS50006">
    <property type="entry name" value="FHA_DOMAIN"/>
    <property type="match status" value="1"/>
</dbReference>